<dbReference type="Pfam" id="PF09278">
    <property type="entry name" value="MerR-DNA-bind"/>
    <property type="match status" value="1"/>
</dbReference>
<feature type="coiled-coil region" evidence="6">
    <location>
        <begin position="81"/>
        <end position="108"/>
    </location>
</feature>
<keyword evidence="3" id="KW-0805">Transcription regulation</keyword>
<dbReference type="PROSITE" id="PS00552">
    <property type="entry name" value="HTH_MERR_1"/>
    <property type="match status" value="1"/>
</dbReference>
<dbReference type="SMART" id="SM00422">
    <property type="entry name" value="HTH_MERR"/>
    <property type="match status" value="1"/>
</dbReference>
<dbReference type="Pfam" id="PF00376">
    <property type="entry name" value="MerR"/>
    <property type="match status" value="1"/>
</dbReference>
<name>A0ABS9Z625_9HYPH</name>
<protein>
    <submittedName>
        <fullName evidence="8">Cu(I)-responsive transcriptional regulator</fullName>
    </submittedName>
</protein>
<dbReference type="InterPro" id="IPR000551">
    <property type="entry name" value="MerR-type_HTH_dom"/>
</dbReference>
<evidence type="ECO:0000259" key="7">
    <source>
        <dbReference type="PROSITE" id="PS50937"/>
    </source>
</evidence>
<keyword evidence="5" id="KW-0804">Transcription</keyword>
<comment type="subcellular location">
    <subcellularLocation>
        <location evidence="1">Cytoplasm</location>
    </subcellularLocation>
</comment>
<gene>
    <name evidence="8" type="primary">cueR</name>
    <name evidence="8" type="ORF">K2U94_04870</name>
</gene>
<evidence type="ECO:0000256" key="5">
    <source>
        <dbReference type="ARBA" id="ARBA00023163"/>
    </source>
</evidence>
<keyword evidence="9" id="KW-1185">Reference proteome</keyword>
<dbReference type="PROSITE" id="PS50937">
    <property type="entry name" value="HTH_MERR_2"/>
    <property type="match status" value="1"/>
</dbReference>
<dbReference type="PANTHER" id="PTHR30204">
    <property type="entry name" value="REDOX-CYCLING DRUG-SENSING TRANSCRIPTIONAL ACTIVATOR SOXR"/>
    <property type="match status" value="1"/>
</dbReference>
<dbReference type="InterPro" id="IPR015358">
    <property type="entry name" value="Tscrpt_reg_MerR_DNA-bd"/>
</dbReference>
<dbReference type="InterPro" id="IPR011789">
    <property type="entry name" value="CueR"/>
</dbReference>
<evidence type="ECO:0000256" key="2">
    <source>
        <dbReference type="ARBA" id="ARBA00022490"/>
    </source>
</evidence>
<keyword evidence="2" id="KW-0963">Cytoplasm</keyword>
<evidence type="ECO:0000313" key="9">
    <source>
        <dbReference type="Proteomes" id="UP001139104"/>
    </source>
</evidence>
<organism evidence="8 9">
    <name type="scientific">Candidatus Rhodoblastus alkanivorans</name>
    <dbReference type="NCBI Taxonomy" id="2954117"/>
    <lineage>
        <taxon>Bacteria</taxon>
        <taxon>Pseudomonadati</taxon>
        <taxon>Pseudomonadota</taxon>
        <taxon>Alphaproteobacteria</taxon>
        <taxon>Hyphomicrobiales</taxon>
        <taxon>Rhodoblastaceae</taxon>
        <taxon>Rhodoblastus</taxon>
    </lineage>
</organism>
<feature type="domain" description="HTH merR-type" evidence="7">
    <location>
        <begin position="1"/>
        <end position="69"/>
    </location>
</feature>
<keyword evidence="4" id="KW-0238">DNA-binding</keyword>
<dbReference type="PANTHER" id="PTHR30204:SF94">
    <property type="entry name" value="HEAVY METAL-DEPENDENT TRANSCRIPTIONAL REGULATOR HI_0293-RELATED"/>
    <property type="match status" value="1"/>
</dbReference>
<keyword evidence="6" id="KW-0175">Coiled coil</keyword>
<reference evidence="8" key="1">
    <citation type="journal article" date="2022" name="ISME J.">
        <title>Identification of active gaseous-alkane degraders at natural gas seeps.</title>
        <authorList>
            <person name="Farhan Ul Haque M."/>
            <person name="Hernandez M."/>
            <person name="Crombie A.T."/>
            <person name="Murrell J.C."/>
        </authorList>
    </citation>
    <scope>NUCLEOTIDE SEQUENCE</scope>
    <source>
        <strain evidence="8">PC2</strain>
    </source>
</reference>
<dbReference type="Gene3D" id="1.10.1660.10">
    <property type="match status" value="1"/>
</dbReference>
<proteinExistence type="predicted"/>
<dbReference type="RefSeq" id="WP_243066133.1">
    <property type="nucleotide sequence ID" value="NZ_JAIVFK010000002.1"/>
</dbReference>
<comment type="caution">
    <text evidence="8">The sequence shown here is derived from an EMBL/GenBank/DDBJ whole genome shotgun (WGS) entry which is preliminary data.</text>
</comment>
<dbReference type="InterPro" id="IPR047057">
    <property type="entry name" value="MerR_fam"/>
</dbReference>
<dbReference type="NCBIfam" id="TIGR02044">
    <property type="entry name" value="CueR"/>
    <property type="match status" value="1"/>
</dbReference>
<dbReference type="SUPFAM" id="SSF46955">
    <property type="entry name" value="Putative DNA-binding domain"/>
    <property type="match status" value="1"/>
</dbReference>
<sequence>MNIGLAANETGVSAKMIRHYEAIGLLRPAARRANSYRDYGERDVHDLRFIRRARKLGFSIEEIGDLLALWRDETRPSSEVRRIAMTHVEDLEQRVAEAQAMIATLRALVNACPGDATPNCPILQELGGTRLK</sequence>
<dbReference type="InterPro" id="IPR009061">
    <property type="entry name" value="DNA-bd_dom_put_sf"/>
</dbReference>
<evidence type="ECO:0000256" key="1">
    <source>
        <dbReference type="ARBA" id="ARBA00004496"/>
    </source>
</evidence>
<evidence type="ECO:0000313" key="8">
    <source>
        <dbReference type="EMBL" id="MCI4682102.1"/>
    </source>
</evidence>
<evidence type="ECO:0000256" key="4">
    <source>
        <dbReference type="ARBA" id="ARBA00023125"/>
    </source>
</evidence>
<dbReference type="PRINTS" id="PR00040">
    <property type="entry name" value="HTHMERR"/>
</dbReference>
<dbReference type="CDD" id="cd01108">
    <property type="entry name" value="HTH_CueR"/>
    <property type="match status" value="1"/>
</dbReference>
<evidence type="ECO:0000256" key="3">
    <source>
        <dbReference type="ARBA" id="ARBA00023015"/>
    </source>
</evidence>
<dbReference type="EMBL" id="JAIVFP010000001">
    <property type="protein sequence ID" value="MCI4682102.1"/>
    <property type="molecule type" value="Genomic_DNA"/>
</dbReference>
<evidence type="ECO:0000256" key="6">
    <source>
        <dbReference type="SAM" id="Coils"/>
    </source>
</evidence>
<dbReference type="Proteomes" id="UP001139104">
    <property type="component" value="Unassembled WGS sequence"/>
</dbReference>
<accession>A0ABS9Z625</accession>